<dbReference type="Proteomes" id="UP001148838">
    <property type="component" value="Unassembled WGS sequence"/>
</dbReference>
<keyword evidence="2" id="KW-1185">Reference proteome</keyword>
<gene>
    <name evidence="1" type="ORF">ANN_04893</name>
</gene>
<evidence type="ECO:0000313" key="2">
    <source>
        <dbReference type="Proteomes" id="UP001148838"/>
    </source>
</evidence>
<evidence type="ECO:0000313" key="1">
    <source>
        <dbReference type="EMBL" id="KAJ4443225.1"/>
    </source>
</evidence>
<sequence>MTLMTRFLDKMYSEPKLGTWGLVPLHVAKRLDFHVNNSRFQHGGDVGERMRYQTKSQTREELLACIMHAATEIKDSRMQLRKATSAVHKRAAKCIEADGDIFLNIVAATIRRPEFECSGPQLEGPEFECSGPQLEGPEFEYSELSLKVRGANNEKIPICSFFCALVGIGQCRLKIIASNTLVGKPTKERWGEDRSLQLIEKAYAHAPSGVLAYVTNTKPCAVKSGKSLDSGHALDVSFSVTNLNTSESATKVPKFSYKYQNDTHSQSNNQNL</sequence>
<proteinExistence type="predicted"/>
<dbReference type="EMBL" id="JAJSOF020000013">
    <property type="protein sequence ID" value="KAJ4443225.1"/>
    <property type="molecule type" value="Genomic_DNA"/>
</dbReference>
<organism evidence="1 2">
    <name type="scientific">Periplaneta americana</name>
    <name type="common">American cockroach</name>
    <name type="synonym">Blatta americana</name>
    <dbReference type="NCBI Taxonomy" id="6978"/>
    <lineage>
        <taxon>Eukaryota</taxon>
        <taxon>Metazoa</taxon>
        <taxon>Ecdysozoa</taxon>
        <taxon>Arthropoda</taxon>
        <taxon>Hexapoda</taxon>
        <taxon>Insecta</taxon>
        <taxon>Pterygota</taxon>
        <taxon>Neoptera</taxon>
        <taxon>Polyneoptera</taxon>
        <taxon>Dictyoptera</taxon>
        <taxon>Blattodea</taxon>
        <taxon>Blattoidea</taxon>
        <taxon>Blattidae</taxon>
        <taxon>Blattinae</taxon>
        <taxon>Periplaneta</taxon>
    </lineage>
</organism>
<comment type="caution">
    <text evidence="1">The sequence shown here is derived from an EMBL/GenBank/DDBJ whole genome shotgun (WGS) entry which is preliminary data.</text>
</comment>
<protein>
    <submittedName>
        <fullName evidence="1">Uncharacterized protein</fullName>
    </submittedName>
</protein>
<accession>A0ABQ8TBJ9</accession>
<reference evidence="1 2" key="1">
    <citation type="journal article" date="2022" name="Allergy">
        <title>Genome assembly and annotation of Periplaneta americana reveal a comprehensive cockroach allergen profile.</title>
        <authorList>
            <person name="Wang L."/>
            <person name="Xiong Q."/>
            <person name="Saelim N."/>
            <person name="Wang L."/>
            <person name="Nong W."/>
            <person name="Wan A.T."/>
            <person name="Shi M."/>
            <person name="Liu X."/>
            <person name="Cao Q."/>
            <person name="Hui J.H.L."/>
            <person name="Sookrung N."/>
            <person name="Leung T.F."/>
            <person name="Tungtrongchitr A."/>
            <person name="Tsui S.K.W."/>
        </authorList>
    </citation>
    <scope>NUCLEOTIDE SEQUENCE [LARGE SCALE GENOMIC DNA]</scope>
    <source>
        <strain evidence="1">PWHHKU_190912</strain>
    </source>
</reference>
<name>A0ABQ8TBJ9_PERAM</name>